<evidence type="ECO:0000256" key="5">
    <source>
        <dbReference type="ARBA" id="ARBA00022980"/>
    </source>
</evidence>
<keyword evidence="4" id="KW-0694">RNA-binding</keyword>
<dbReference type="EMBL" id="UOEW01000258">
    <property type="protein sequence ID" value="VAW40137.1"/>
    <property type="molecule type" value="Genomic_DNA"/>
</dbReference>
<dbReference type="FunFam" id="1.20.58.110:FF:000001">
    <property type="entry name" value="30S ribosomal protein S20"/>
    <property type="match status" value="1"/>
</dbReference>
<evidence type="ECO:0000256" key="6">
    <source>
        <dbReference type="ARBA" id="ARBA00023274"/>
    </source>
</evidence>
<gene>
    <name evidence="8" type="ORF">MNBD_GAMMA01-1199</name>
</gene>
<keyword evidence="5 8" id="KW-0689">Ribosomal protein</keyword>
<accession>A0A3B0VP40</accession>
<dbReference type="Pfam" id="PF01649">
    <property type="entry name" value="Ribosomal_S20p"/>
    <property type="match status" value="1"/>
</dbReference>
<organism evidence="8">
    <name type="scientific">hydrothermal vent metagenome</name>
    <dbReference type="NCBI Taxonomy" id="652676"/>
    <lineage>
        <taxon>unclassified sequences</taxon>
        <taxon>metagenomes</taxon>
        <taxon>ecological metagenomes</taxon>
    </lineage>
</organism>
<comment type="function">
    <text evidence="1">Binds directly to 16S ribosomal RNA.</text>
</comment>
<evidence type="ECO:0000256" key="2">
    <source>
        <dbReference type="ARBA" id="ARBA00007634"/>
    </source>
</evidence>
<dbReference type="GO" id="GO:0005829">
    <property type="term" value="C:cytosol"/>
    <property type="evidence" value="ECO:0007669"/>
    <property type="project" value="TreeGrafter"/>
</dbReference>
<evidence type="ECO:0000256" key="1">
    <source>
        <dbReference type="ARBA" id="ARBA00003134"/>
    </source>
</evidence>
<evidence type="ECO:0000256" key="3">
    <source>
        <dbReference type="ARBA" id="ARBA00022730"/>
    </source>
</evidence>
<reference evidence="8" key="1">
    <citation type="submission" date="2018-06" db="EMBL/GenBank/DDBJ databases">
        <authorList>
            <person name="Zhirakovskaya E."/>
        </authorList>
    </citation>
    <scope>NUCLEOTIDE SEQUENCE</scope>
</reference>
<dbReference type="GO" id="GO:0070181">
    <property type="term" value="F:small ribosomal subunit rRNA binding"/>
    <property type="evidence" value="ECO:0007669"/>
    <property type="project" value="TreeGrafter"/>
</dbReference>
<dbReference type="NCBIfam" id="TIGR00029">
    <property type="entry name" value="S20"/>
    <property type="match status" value="1"/>
</dbReference>
<dbReference type="HAMAP" id="MF_00500">
    <property type="entry name" value="Ribosomal_bS20"/>
    <property type="match status" value="1"/>
</dbReference>
<dbReference type="AlphaFoldDB" id="A0A3B0VP40"/>
<name>A0A3B0VP40_9ZZZZ</name>
<dbReference type="GO" id="GO:0006412">
    <property type="term" value="P:translation"/>
    <property type="evidence" value="ECO:0007669"/>
    <property type="project" value="InterPro"/>
</dbReference>
<sequence>MANSASAKKRVRQAAKRRIHNMGIRTEARTFIKNVIKAIEAGDKKQAQELYVKMIPVVDKVVSKGIFHKNKIARHKSRLNSKIKAMA</sequence>
<feature type="region of interest" description="Disordered" evidence="7">
    <location>
        <begin position="1"/>
        <end position="20"/>
    </location>
</feature>
<dbReference type="GO" id="GO:0003735">
    <property type="term" value="F:structural constituent of ribosome"/>
    <property type="evidence" value="ECO:0007669"/>
    <property type="project" value="InterPro"/>
</dbReference>
<dbReference type="InterPro" id="IPR036510">
    <property type="entry name" value="Ribosomal_bS20_sf"/>
</dbReference>
<keyword evidence="6" id="KW-0687">Ribonucleoprotein</keyword>
<protein>
    <submittedName>
        <fullName evidence="8">SSU ribosomal protein S20p</fullName>
    </submittedName>
</protein>
<evidence type="ECO:0000256" key="4">
    <source>
        <dbReference type="ARBA" id="ARBA00022884"/>
    </source>
</evidence>
<evidence type="ECO:0000256" key="7">
    <source>
        <dbReference type="SAM" id="MobiDB-lite"/>
    </source>
</evidence>
<evidence type="ECO:0000313" key="8">
    <source>
        <dbReference type="EMBL" id="VAW40137.1"/>
    </source>
</evidence>
<comment type="similarity">
    <text evidence="2">Belongs to the bacterial ribosomal protein bS20 family.</text>
</comment>
<dbReference type="SUPFAM" id="SSF46992">
    <property type="entry name" value="Ribosomal protein S20"/>
    <property type="match status" value="1"/>
</dbReference>
<dbReference type="PANTHER" id="PTHR33398:SF1">
    <property type="entry name" value="SMALL RIBOSOMAL SUBUNIT PROTEIN BS20C"/>
    <property type="match status" value="1"/>
</dbReference>
<proteinExistence type="inferred from homology"/>
<dbReference type="Gene3D" id="1.20.58.110">
    <property type="entry name" value="Ribosomal protein S20"/>
    <property type="match status" value="1"/>
</dbReference>
<dbReference type="PANTHER" id="PTHR33398">
    <property type="entry name" value="30S RIBOSOMAL PROTEIN S20"/>
    <property type="match status" value="1"/>
</dbReference>
<keyword evidence="3" id="KW-0699">rRNA-binding</keyword>
<dbReference type="InterPro" id="IPR002583">
    <property type="entry name" value="Ribosomal_bS20"/>
</dbReference>
<dbReference type="GO" id="GO:0015935">
    <property type="term" value="C:small ribosomal subunit"/>
    <property type="evidence" value="ECO:0007669"/>
    <property type="project" value="TreeGrafter"/>
</dbReference>
<feature type="compositionally biased region" description="Basic residues" evidence="7">
    <location>
        <begin position="7"/>
        <end position="20"/>
    </location>
</feature>